<evidence type="ECO:0000313" key="4">
    <source>
        <dbReference type="EMBL" id="KAJ3486216.1"/>
    </source>
</evidence>
<gene>
    <name evidence="4" type="ORF">NLI96_g4394</name>
</gene>
<organism evidence="4 5">
    <name type="scientific">Meripilus lineatus</name>
    <dbReference type="NCBI Taxonomy" id="2056292"/>
    <lineage>
        <taxon>Eukaryota</taxon>
        <taxon>Fungi</taxon>
        <taxon>Dikarya</taxon>
        <taxon>Basidiomycota</taxon>
        <taxon>Agaricomycotina</taxon>
        <taxon>Agaricomycetes</taxon>
        <taxon>Polyporales</taxon>
        <taxon>Meripilaceae</taxon>
        <taxon>Meripilus</taxon>
    </lineage>
</organism>
<dbReference type="Pfam" id="PF20151">
    <property type="entry name" value="DUF6533"/>
    <property type="match status" value="1"/>
</dbReference>
<feature type="transmembrane region" description="Helical" evidence="2">
    <location>
        <begin position="183"/>
        <end position="202"/>
    </location>
</feature>
<evidence type="ECO:0000256" key="2">
    <source>
        <dbReference type="SAM" id="Phobius"/>
    </source>
</evidence>
<feature type="transmembrane region" description="Helical" evidence="2">
    <location>
        <begin position="229"/>
        <end position="248"/>
    </location>
</feature>
<feature type="transmembrane region" description="Helical" evidence="2">
    <location>
        <begin position="33"/>
        <end position="52"/>
    </location>
</feature>
<evidence type="ECO:0000259" key="3">
    <source>
        <dbReference type="Pfam" id="PF20151"/>
    </source>
</evidence>
<keyword evidence="2" id="KW-0812">Transmembrane</keyword>
<keyword evidence="2" id="KW-0472">Membrane</keyword>
<dbReference type="EMBL" id="JANAWD010000128">
    <property type="protein sequence ID" value="KAJ3486216.1"/>
    <property type="molecule type" value="Genomic_DNA"/>
</dbReference>
<comment type="caution">
    <text evidence="4">The sequence shown here is derived from an EMBL/GenBank/DDBJ whole genome shotgun (WGS) entry which is preliminary data.</text>
</comment>
<feature type="transmembrane region" description="Helical" evidence="2">
    <location>
        <begin position="97"/>
        <end position="114"/>
    </location>
</feature>
<protein>
    <recommendedName>
        <fullName evidence="3">DUF6533 domain-containing protein</fullName>
    </recommendedName>
</protein>
<keyword evidence="5" id="KW-1185">Reference proteome</keyword>
<evidence type="ECO:0000256" key="1">
    <source>
        <dbReference type="SAM" id="MobiDB-lite"/>
    </source>
</evidence>
<keyword evidence="2" id="KW-1133">Transmembrane helix</keyword>
<accession>A0AAD5V5B1</accession>
<sequence>MLGEIPTLIDLGMFDDSHTVLKRDNSLGDDRTVASMLIAITVLVLYEYVITIRMEMQHVWGKRVSFATWLFYLARYIPIISRIPILLTLNPRWQNSTVGPFFILFVSPFMTPIVQSADSSAGLCYIGAEPPPLLRDRILRPSNARFVYLSEHSISARYSTRIPSHLSTKPGSLPVRIRAARSIVARVLVLGGEILAIVMTLLRTRESYVLGLKSGAIAPTIFLLRRNGILHFAAITVFTVLSTVAMVFGVKQSYLFDIVGPVTSVLMCRFFLGLRQIYYDPVDGERGSSPTVISTVRFANNLNVIGPLAGSFVTNEDEDSDDGVLDVREQEETRTVHSDSEGVEMSSLMKGSA</sequence>
<feature type="domain" description="DUF6533" evidence="3">
    <location>
        <begin position="37"/>
        <end position="80"/>
    </location>
</feature>
<feature type="region of interest" description="Disordered" evidence="1">
    <location>
        <begin position="316"/>
        <end position="353"/>
    </location>
</feature>
<dbReference type="AlphaFoldDB" id="A0AAD5V5B1"/>
<evidence type="ECO:0000313" key="5">
    <source>
        <dbReference type="Proteomes" id="UP001212997"/>
    </source>
</evidence>
<dbReference type="InterPro" id="IPR045340">
    <property type="entry name" value="DUF6533"/>
</dbReference>
<name>A0AAD5V5B1_9APHY</name>
<reference evidence="4" key="1">
    <citation type="submission" date="2022-07" db="EMBL/GenBank/DDBJ databases">
        <title>Genome Sequence of Physisporinus lineatus.</title>
        <authorList>
            <person name="Buettner E."/>
        </authorList>
    </citation>
    <scope>NUCLEOTIDE SEQUENCE</scope>
    <source>
        <strain evidence="4">VT162</strain>
    </source>
</reference>
<feature type="compositionally biased region" description="Basic and acidic residues" evidence="1">
    <location>
        <begin position="325"/>
        <end position="340"/>
    </location>
</feature>
<feature type="transmembrane region" description="Helical" evidence="2">
    <location>
        <begin position="64"/>
        <end position="85"/>
    </location>
</feature>
<dbReference type="Proteomes" id="UP001212997">
    <property type="component" value="Unassembled WGS sequence"/>
</dbReference>
<proteinExistence type="predicted"/>